<keyword evidence="3" id="KW-1185">Reference proteome</keyword>
<dbReference type="AlphaFoldDB" id="A0A0W1SVD6"/>
<proteinExistence type="predicted"/>
<reference evidence="2 3" key="1">
    <citation type="submission" date="2015-12" db="EMBL/GenBank/DDBJ databases">
        <title>Haloferax profundi sp. nov. isolated from the Discovery deep brine-seawater interface in the Red Sea.</title>
        <authorList>
            <person name="Zhang G."/>
            <person name="Stingl U."/>
            <person name="Rashid M."/>
        </authorList>
    </citation>
    <scope>NUCLEOTIDE SEQUENCE [LARGE SCALE GENOMIC DNA]</scope>
    <source>
        <strain evidence="2 3">SB29</strain>
    </source>
</reference>
<dbReference type="PROSITE" id="PS51257">
    <property type="entry name" value="PROKAR_LIPOPROTEIN"/>
    <property type="match status" value="1"/>
</dbReference>
<evidence type="ECO:0000256" key="1">
    <source>
        <dbReference type="SAM" id="MobiDB-lite"/>
    </source>
</evidence>
<evidence type="ECO:0000313" key="2">
    <source>
        <dbReference type="EMBL" id="KTG30429.1"/>
    </source>
</evidence>
<sequence>MQRRTFLKGVTATGALLTAGCLGGAPTSGGASDETTTPEPAPVPESDIAFPSEGGVLRAVHMGGDQIEDADTTEVYVAVDGERTTTWVADDDETQPYPVSVGNFVEIEAAESGSTVEVVWVGRAGTESVLATHEVPAEETATETATPTETATANETTTTNQTTTPTTTTTANETVTDTTTTSADETTTTSE</sequence>
<organism evidence="2 3">
    <name type="scientific">Haloferax profundi</name>
    <dbReference type="NCBI Taxonomy" id="1544718"/>
    <lineage>
        <taxon>Archaea</taxon>
        <taxon>Methanobacteriati</taxon>
        <taxon>Methanobacteriota</taxon>
        <taxon>Stenosarchaea group</taxon>
        <taxon>Halobacteria</taxon>
        <taxon>Halobacteriales</taxon>
        <taxon>Haloferacaceae</taxon>
        <taxon>Haloferax</taxon>
    </lineage>
</organism>
<feature type="region of interest" description="Disordered" evidence="1">
    <location>
        <begin position="135"/>
        <end position="191"/>
    </location>
</feature>
<dbReference type="InterPro" id="IPR006311">
    <property type="entry name" value="TAT_signal"/>
</dbReference>
<dbReference type="PROSITE" id="PS51318">
    <property type="entry name" value="TAT"/>
    <property type="match status" value="1"/>
</dbReference>
<accession>A0A0W1SVD6</accession>
<dbReference type="EMBL" id="LOPV01000048">
    <property type="protein sequence ID" value="KTG30429.1"/>
    <property type="molecule type" value="Genomic_DNA"/>
</dbReference>
<evidence type="ECO:0000313" key="3">
    <source>
        <dbReference type="Proteomes" id="UP000053157"/>
    </source>
</evidence>
<gene>
    <name evidence="2" type="ORF">AUR66_07915</name>
</gene>
<name>A0A0W1SVD6_9EURY</name>
<evidence type="ECO:0008006" key="4">
    <source>
        <dbReference type="Google" id="ProtNLM"/>
    </source>
</evidence>
<dbReference type="RefSeq" id="WP_058571019.1">
    <property type="nucleotide sequence ID" value="NZ_LOPV01000048.1"/>
</dbReference>
<comment type="caution">
    <text evidence="2">The sequence shown here is derived from an EMBL/GenBank/DDBJ whole genome shotgun (WGS) entry which is preliminary data.</text>
</comment>
<protein>
    <recommendedName>
        <fullName evidence="4">Twin-arginine translocation signal domain-containing protein</fullName>
    </recommendedName>
</protein>
<dbReference type="OrthoDB" id="293734at2157"/>
<dbReference type="Proteomes" id="UP000053157">
    <property type="component" value="Unassembled WGS sequence"/>
</dbReference>
<dbReference type="NCBIfam" id="TIGR01409">
    <property type="entry name" value="TAT_signal_seq"/>
    <property type="match status" value="1"/>
</dbReference>
<dbReference type="InterPro" id="IPR019546">
    <property type="entry name" value="TAT_signal_bac_arc"/>
</dbReference>
<feature type="region of interest" description="Disordered" evidence="1">
    <location>
        <begin position="24"/>
        <end position="46"/>
    </location>
</feature>